<dbReference type="OrthoDB" id="4504960at2759"/>
<dbReference type="PANTHER" id="PTHR15071:SF0">
    <property type="entry name" value="MANNOSE 6-PHOSPHATE RECEPTOR-LIKE PROTEIN 1"/>
    <property type="match status" value="1"/>
</dbReference>
<keyword evidence="7" id="KW-1015">Disulfide bond</keyword>
<evidence type="ECO:0000313" key="10">
    <source>
        <dbReference type="Proteomes" id="UP000054560"/>
    </source>
</evidence>
<feature type="non-terminal residue" evidence="9">
    <location>
        <position position="1"/>
    </location>
</feature>
<dbReference type="eggNOG" id="KOG4504">
    <property type="taxonomic scope" value="Eukaryota"/>
</dbReference>
<name>A0A0L0FM36_9EUKA</name>
<dbReference type="SUPFAM" id="SSF50911">
    <property type="entry name" value="Mannose 6-phosphate receptor domain"/>
    <property type="match status" value="4"/>
</dbReference>
<evidence type="ECO:0000256" key="6">
    <source>
        <dbReference type="ARBA" id="ARBA00023136"/>
    </source>
</evidence>
<evidence type="ECO:0000256" key="1">
    <source>
        <dbReference type="ARBA" id="ARBA00004308"/>
    </source>
</evidence>
<keyword evidence="5" id="KW-1133">Transmembrane helix</keyword>
<dbReference type="InterPro" id="IPR009011">
    <property type="entry name" value="Man6P_isomerase_rcpt-bd_dom_sf"/>
</dbReference>
<dbReference type="RefSeq" id="XP_014151448.1">
    <property type="nucleotide sequence ID" value="XM_014295973.1"/>
</dbReference>
<evidence type="ECO:0000313" key="9">
    <source>
        <dbReference type="EMBL" id="KNC77546.1"/>
    </source>
</evidence>
<dbReference type="GO" id="GO:0005537">
    <property type="term" value="F:D-mannose binding"/>
    <property type="evidence" value="ECO:0007669"/>
    <property type="project" value="InterPro"/>
</dbReference>
<dbReference type="SMART" id="SM01404">
    <property type="entry name" value="CIMR"/>
    <property type="match status" value="3"/>
</dbReference>
<dbReference type="STRING" id="667725.A0A0L0FM36"/>
<keyword evidence="3" id="KW-0812">Transmembrane</keyword>
<keyword evidence="6" id="KW-0472">Membrane</keyword>
<dbReference type="GO" id="GO:0005802">
    <property type="term" value="C:trans-Golgi network"/>
    <property type="evidence" value="ECO:0007669"/>
    <property type="project" value="TreeGrafter"/>
</dbReference>
<sequence>VEDAESSVKYYINVCERVDSDDDSMECGRSGGVCMQKVTAEGTAEEATNMGAANGNVLYENGIIALKYTNGDPCPTDSTKERSTQITFVCNKHTVRKPLNTPNPGTGQPRLVLNDLDCTLGFIWETVHACSDVDASVECAFTSTFSGMPYDLSPLTEPEGAWEVTDPATEYKYYLNVCQGISNVHAGAQGCPVNAGACETSPTDDSFRPLNLGRIVSRPSVNNEGLVEIRYMHGSQCHDHHYHRQTLILFECDESAGRGAPEFVSESEHCEYVFRWKTKAACPLSASVIDHSENCKIEHPVTGHVYDLTSMATGNPYRFYRDGYVYHMSMCGPLIETFGCPPGVALCQTKRTNSDPEGEYHEPLGYSAKTSLMFAGGAVSMLMSGGGDCQAQHEGVTLQKSVVVKFVCDPDKQIGTPAMYSITNTCEYTLTWHTNLVCYDPDSDVEAVEEACKPYTDSADGHRYDLSILNDHNLNGYAKEWGGWEAKHSTSTHTEVFYVSVCEPLTTGKCGGGDKGGVGVCRVAADGTSESIGQVQGQTMSVTSDGQIELLYTSDTPCGREAVMRRYAASYPVGRIFCRKLVDDMRLV</sequence>
<dbReference type="GO" id="GO:0007041">
    <property type="term" value="P:lysosomal transport"/>
    <property type="evidence" value="ECO:0007669"/>
    <property type="project" value="InterPro"/>
</dbReference>
<reference evidence="9 10" key="1">
    <citation type="submission" date="2011-02" db="EMBL/GenBank/DDBJ databases">
        <title>The Genome Sequence of Sphaeroforma arctica JP610.</title>
        <authorList>
            <consortium name="The Broad Institute Genome Sequencing Platform"/>
            <person name="Russ C."/>
            <person name="Cuomo C."/>
            <person name="Young S.K."/>
            <person name="Zeng Q."/>
            <person name="Gargeya S."/>
            <person name="Alvarado L."/>
            <person name="Berlin A."/>
            <person name="Chapman S.B."/>
            <person name="Chen Z."/>
            <person name="Freedman E."/>
            <person name="Gellesch M."/>
            <person name="Goldberg J."/>
            <person name="Griggs A."/>
            <person name="Gujja S."/>
            <person name="Heilman E."/>
            <person name="Heiman D."/>
            <person name="Howarth C."/>
            <person name="Mehta T."/>
            <person name="Neiman D."/>
            <person name="Pearson M."/>
            <person name="Roberts A."/>
            <person name="Saif S."/>
            <person name="Shea T."/>
            <person name="Shenoy N."/>
            <person name="Sisk P."/>
            <person name="Stolte C."/>
            <person name="Sykes S."/>
            <person name="White J."/>
            <person name="Yandava C."/>
            <person name="Burger G."/>
            <person name="Gray M.W."/>
            <person name="Holland P.W.H."/>
            <person name="King N."/>
            <person name="Lang F.B.F."/>
            <person name="Roger A.J."/>
            <person name="Ruiz-Trillo I."/>
            <person name="Haas B."/>
            <person name="Nusbaum C."/>
            <person name="Birren B."/>
        </authorList>
    </citation>
    <scope>NUCLEOTIDE SEQUENCE [LARGE SCALE GENOMIC DNA]</scope>
    <source>
        <strain evidence="9 10">JP610</strain>
    </source>
</reference>
<dbReference type="InterPro" id="IPR000479">
    <property type="entry name" value="CIMR_rpt"/>
</dbReference>
<evidence type="ECO:0000256" key="2">
    <source>
        <dbReference type="ARBA" id="ARBA00022448"/>
    </source>
</evidence>
<evidence type="ECO:0000256" key="5">
    <source>
        <dbReference type="ARBA" id="ARBA00022989"/>
    </source>
</evidence>
<protein>
    <recommendedName>
        <fullName evidence="8">MRH domain-containing protein</fullName>
    </recommendedName>
</protein>
<dbReference type="Pfam" id="PF00878">
    <property type="entry name" value="CIMR"/>
    <property type="match status" value="4"/>
</dbReference>
<dbReference type="Gene3D" id="2.70.130.10">
    <property type="entry name" value="Mannose-6-phosphate receptor binding domain"/>
    <property type="match status" value="4"/>
</dbReference>
<dbReference type="InterPro" id="IPR044865">
    <property type="entry name" value="MRH_dom"/>
</dbReference>
<feature type="domain" description="MRH" evidence="8">
    <location>
        <begin position="1"/>
        <end position="132"/>
    </location>
</feature>
<dbReference type="EMBL" id="KQ242700">
    <property type="protein sequence ID" value="KNC77546.1"/>
    <property type="molecule type" value="Genomic_DNA"/>
</dbReference>
<evidence type="ECO:0000256" key="4">
    <source>
        <dbReference type="ARBA" id="ARBA00022729"/>
    </source>
</evidence>
<gene>
    <name evidence="9" type="ORF">SARC_09995</name>
</gene>
<dbReference type="PROSITE" id="PS51914">
    <property type="entry name" value="MRH"/>
    <property type="match status" value="4"/>
</dbReference>
<feature type="domain" description="MRH" evidence="8">
    <location>
        <begin position="450"/>
        <end position="588"/>
    </location>
</feature>
<dbReference type="GO" id="GO:0010008">
    <property type="term" value="C:endosome membrane"/>
    <property type="evidence" value="ECO:0007669"/>
    <property type="project" value="UniProtKB-SubCell"/>
</dbReference>
<keyword evidence="10" id="KW-1185">Reference proteome</keyword>
<dbReference type="AlphaFoldDB" id="A0A0L0FM36"/>
<evidence type="ECO:0000256" key="7">
    <source>
        <dbReference type="ARBA" id="ARBA00023157"/>
    </source>
</evidence>
<proteinExistence type="predicted"/>
<keyword evidence="4" id="KW-0732">Signal</keyword>
<dbReference type="GO" id="GO:0000139">
    <property type="term" value="C:Golgi membrane"/>
    <property type="evidence" value="ECO:0007669"/>
    <property type="project" value="UniProtKB-SubCell"/>
</dbReference>
<dbReference type="Proteomes" id="UP000054560">
    <property type="component" value="Unassembled WGS sequence"/>
</dbReference>
<evidence type="ECO:0000259" key="8">
    <source>
        <dbReference type="PROSITE" id="PS51914"/>
    </source>
</evidence>
<accession>A0A0L0FM36</accession>
<feature type="domain" description="MRH" evidence="8">
    <location>
        <begin position="293"/>
        <end position="440"/>
    </location>
</feature>
<feature type="domain" description="MRH" evidence="8">
    <location>
        <begin position="137"/>
        <end position="284"/>
    </location>
</feature>
<dbReference type="GO" id="GO:0038023">
    <property type="term" value="F:signaling receptor activity"/>
    <property type="evidence" value="ECO:0007669"/>
    <property type="project" value="InterPro"/>
</dbReference>
<dbReference type="GeneID" id="25910499"/>
<comment type="subcellular location">
    <subcellularLocation>
        <location evidence="1">Endomembrane system</location>
    </subcellularLocation>
</comment>
<evidence type="ECO:0000256" key="3">
    <source>
        <dbReference type="ARBA" id="ARBA00022692"/>
    </source>
</evidence>
<organism evidence="9 10">
    <name type="scientific">Sphaeroforma arctica JP610</name>
    <dbReference type="NCBI Taxonomy" id="667725"/>
    <lineage>
        <taxon>Eukaryota</taxon>
        <taxon>Ichthyosporea</taxon>
        <taxon>Ichthyophonida</taxon>
        <taxon>Sphaeroforma</taxon>
    </lineage>
</organism>
<keyword evidence="2" id="KW-0813">Transport</keyword>
<dbReference type="PANTHER" id="PTHR15071">
    <property type="entry name" value="MANNOSE-6-PHOSPHATE RECEPTOR FAMILY MEMBER"/>
    <property type="match status" value="1"/>
</dbReference>